<evidence type="ECO:0000256" key="1">
    <source>
        <dbReference type="ARBA" id="ARBA00023012"/>
    </source>
</evidence>
<evidence type="ECO:0000259" key="3">
    <source>
        <dbReference type="PROSITE" id="PS50110"/>
    </source>
</evidence>
<dbReference type="InterPro" id="IPR001789">
    <property type="entry name" value="Sig_transdc_resp-reg_receiver"/>
</dbReference>
<dbReference type="EMBL" id="SNYM01000005">
    <property type="protein sequence ID" value="TDQ49058.1"/>
    <property type="molecule type" value="Genomic_DNA"/>
</dbReference>
<dbReference type="InterPro" id="IPR007492">
    <property type="entry name" value="LytTR_DNA-bd_dom"/>
</dbReference>
<feature type="domain" description="HTH LytTR-type" evidence="4">
    <location>
        <begin position="135"/>
        <end position="237"/>
    </location>
</feature>
<sequence length="237" mass="27035">MNILIADDEPLLRAQLKNLLLKLLPDALLTEAEDGYKVLECLKNETPDVAFLDIRMPGLSGMELAEHFPDSTQIVFVTAYDEYAIEAFEKGAVDYLLKPVEAARLSKTIERLQAKQRAPELVERSVEPAQMLRWIHASTAHSIQVIPVDEVIYFRSDAKYTKVRTAQAEAYIRTPIKELVQRLDAELFWQIHRSAIVNARHIERVLRDGDGGMTIVLKGLDERLPVSSSYHHLFRQM</sequence>
<name>A0A4R6UPC1_9GAMM</name>
<dbReference type="SMART" id="SM00850">
    <property type="entry name" value="LytTR"/>
    <property type="match status" value="1"/>
</dbReference>
<evidence type="ECO:0000313" key="5">
    <source>
        <dbReference type="EMBL" id="TDQ49058.1"/>
    </source>
</evidence>
<dbReference type="SUPFAM" id="SSF52172">
    <property type="entry name" value="CheY-like"/>
    <property type="match status" value="1"/>
</dbReference>
<dbReference type="Pfam" id="PF00072">
    <property type="entry name" value="Response_reg"/>
    <property type="match status" value="1"/>
</dbReference>
<dbReference type="InterPro" id="IPR046947">
    <property type="entry name" value="LytR-like"/>
</dbReference>
<evidence type="ECO:0000313" key="6">
    <source>
        <dbReference type="Proteomes" id="UP000295375"/>
    </source>
</evidence>
<dbReference type="SMART" id="SM00448">
    <property type="entry name" value="REC"/>
    <property type="match status" value="1"/>
</dbReference>
<feature type="modified residue" description="4-aspartylphosphate" evidence="2">
    <location>
        <position position="53"/>
    </location>
</feature>
<proteinExistence type="predicted"/>
<feature type="domain" description="Response regulatory" evidence="3">
    <location>
        <begin position="2"/>
        <end position="113"/>
    </location>
</feature>
<dbReference type="Gene3D" id="2.40.50.1020">
    <property type="entry name" value="LytTr DNA-binding domain"/>
    <property type="match status" value="1"/>
</dbReference>
<dbReference type="AlphaFoldDB" id="A0A4R6UPC1"/>
<dbReference type="Gene3D" id="3.40.50.2300">
    <property type="match status" value="1"/>
</dbReference>
<keyword evidence="6" id="KW-1185">Reference proteome</keyword>
<reference evidence="5 6" key="1">
    <citation type="submission" date="2019-03" db="EMBL/GenBank/DDBJ databases">
        <title>Genomic Encyclopedia of Type Strains, Phase IV (KMG-IV): sequencing the most valuable type-strain genomes for metagenomic binning, comparative biology and taxonomic classification.</title>
        <authorList>
            <person name="Goeker M."/>
        </authorList>
    </citation>
    <scope>NUCLEOTIDE SEQUENCE [LARGE SCALE GENOMIC DNA]</scope>
    <source>
        <strain evidence="5 6">DSM 103792</strain>
    </source>
</reference>
<protein>
    <submittedName>
        <fullName evidence="5">LytTR family two component transcriptional regulator</fullName>
    </submittedName>
</protein>
<gene>
    <name evidence="5" type="ORF">EV696_10532</name>
</gene>
<organism evidence="5 6">
    <name type="scientific">Permianibacter aggregans</name>
    <dbReference type="NCBI Taxonomy" id="1510150"/>
    <lineage>
        <taxon>Bacteria</taxon>
        <taxon>Pseudomonadati</taxon>
        <taxon>Pseudomonadota</taxon>
        <taxon>Gammaproteobacteria</taxon>
        <taxon>Pseudomonadales</taxon>
        <taxon>Pseudomonadaceae</taxon>
        <taxon>Permianibacter</taxon>
    </lineage>
</organism>
<dbReference type="PROSITE" id="PS50930">
    <property type="entry name" value="HTH_LYTTR"/>
    <property type="match status" value="1"/>
</dbReference>
<evidence type="ECO:0000259" key="4">
    <source>
        <dbReference type="PROSITE" id="PS50930"/>
    </source>
</evidence>
<evidence type="ECO:0000256" key="2">
    <source>
        <dbReference type="PROSITE-ProRule" id="PRU00169"/>
    </source>
</evidence>
<dbReference type="GO" id="GO:0000156">
    <property type="term" value="F:phosphorelay response regulator activity"/>
    <property type="evidence" value="ECO:0007669"/>
    <property type="project" value="InterPro"/>
</dbReference>
<dbReference type="GO" id="GO:0003677">
    <property type="term" value="F:DNA binding"/>
    <property type="evidence" value="ECO:0007669"/>
    <property type="project" value="InterPro"/>
</dbReference>
<dbReference type="RefSeq" id="WP_198325099.1">
    <property type="nucleotide sequence ID" value="NZ_CP037953.1"/>
</dbReference>
<dbReference type="Proteomes" id="UP000295375">
    <property type="component" value="Unassembled WGS sequence"/>
</dbReference>
<dbReference type="PANTHER" id="PTHR37299">
    <property type="entry name" value="TRANSCRIPTIONAL REGULATOR-RELATED"/>
    <property type="match status" value="1"/>
</dbReference>
<dbReference type="PROSITE" id="PS50110">
    <property type="entry name" value="RESPONSE_REGULATORY"/>
    <property type="match status" value="1"/>
</dbReference>
<accession>A0A4R6UPC1</accession>
<keyword evidence="2" id="KW-0597">Phosphoprotein</keyword>
<keyword evidence="1" id="KW-0902">Two-component regulatory system</keyword>
<dbReference type="Pfam" id="PF04397">
    <property type="entry name" value="LytTR"/>
    <property type="match status" value="1"/>
</dbReference>
<comment type="caution">
    <text evidence="5">The sequence shown here is derived from an EMBL/GenBank/DDBJ whole genome shotgun (WGS) entry which is preliminary data.</text>
</comment>
<dbReference type="PANTHER" id="PTHR37299:SF1">
    <property type="entry name" value="STAGE 0 SPORULATION PROTEIN A HOMOLOG"/>
    <property type="match status" value="1"/>
</dbReference>
<dbReference type="InterPro" id="IPR011006">
    <property type="entry name" value="CheY-like_superfamily"/>
</dbReference>